<evidence type="ECO:0000256" key="2">
    <source>
        <dbReference type="ARBA" id="ARBA00023125"/>
    </source>
</evidence>
<evidence type="ECO:0000256" key="5">
    <source>
        <dbReference type="ARBA" id="ARBA00044978"/>
    </source>
</evidence>
<dbReference type="SUPFAM" id="SSF51215">
    <property type="entry name" value="Regulatory protein AraC"/>
    <property type="match status" value="1"/>
</dbReference>
<dbReference type="Proteomes" id="UP000317663">
    <property type="component" value="Unassembled WGS sequence"/>
</dbReference>
<keyword evidence="2" id="KW-0238">DNA-binding</keyword>
<evidence type="ECO:0000256" key="1">
    <source>
        <dbReference type="ARBA" id="ARBA00023015"/>
    </source>
</evidence>
<dbReference type="Pfam" id="PF12833">
    <property type="entry name" value="HTH_18"/>
    <property type="match status" value="1"/>
</dbReference>
<reference evidence="7 8" key="1">
    <citation type="journal article" date="2019" name="Environ. Microbiol.">
        <title>Species interactions and distinct microbial communities in high Arctic permafrost affected cryosols are associated with the CH4 and CO2 gas fluxes.</title>
        <authorList>
            <person name="Altshuler I."/>
            <person name="Hamel J."/>
            <person name="Turney S."/>
            <person name="Magnuson E."/>
            <person name="Levesque R."/>
            <person name="Greer C."/>
            <person name="Whyte L.G."/>
        </authorList>
    </citation>
    <scope>NUCLEOTIDE SEQUENCE [LARGE SCALE GENOMIC DNA]</scope>
    <source>
        <strain evidence="7 8">E4</strain>
    </source>
</reference>
<evidence type="ECO:0000313" key="8">
    <source>
        <dbReference type="Proteomes" id="UP000317663"/>
    </source>
</evidence>
<dbReference type="AlphaFoldDB" id="A0A502G9G6"/>
<dbReference type="InterPro" id="IPR050204">
    <property type="entry name" value="AraC_XylS_family_regulators"/>
</dbReference>
<dbReference type="InterPro" id="IPR018062">
    <property type="entry name" value="HTH_AraC-typ_CS"/>
</dbReference>
<dbReference type="InterPro" id="IPR009057">
    <property type="entry name" value="Homeodomain-like_sf"/>
</dbReference>
<dbReference type="PROSITE" id="PS00041">
    <property type="entry name" value="HTH_ARAC_FAMILY_1"/>
    <property type="match status" value="1"/>
</dbReference>
<dbReference type="EMBL" id="RCZD01000011">
    <property type="protein sequence ID" value="TPG58414.1"/>
    <property type="molecule type" value="Genomic_DNA"/>
</dbReference>
<evidence type="ECO:0000256" key="4">
    <source>
        <dbReference type="ARBA" id="ARBA00023163"/>
    </source>
</evidence>
<organism evidence="7 8">
    <name type="scientific">Ewingella americana</name>
    <dbReference type="NCBI Taxonomy" id="41202"/>
    <lineage>
        <taxon>Bacteria</taxon>
        <taxon>Pseudomonadati</taxon>
        <taxon>Pseudomonadota</taxon>
        <taxon>Gammaproteobacteria</taxon>
        <taxon>Enterobacterales</taxon>
        <taxon>Yersiniaceae</taxon>
        <taxon>Ewingella</taxon>
    </lineage>
</organism>
<name>A0A502G9G6_9GAMM</name>
<dbReference type="Pfam" id="PF02311">
    <property type="entry name" value="AraC_binding"/>
    <property type="match status" value="1"/>
</dbReference>
<dbReference type="Gene3D" id="1.10.10.60">
    <property type="entry name" value="Homeodomain-like"/>
    <property type="match status" value="2"/>
</dbReference>
<dbReference type="InterPro" id="IPR020449">
    <property type="entry name" value="Tscrpt_reg_AraC-type_HTH"/>
</dbReference>
<keyword evidence="1" id="KW-0805">Transcription regulation</keyword>
<proteinExistence type="predicted"/>
<comment type="caution">
    <text evidence="7">The sequence shown here is derived from an EMBL/GenBank/DDBJ whole genome shotgun (WGS) entry which is preliminary data.</text>
</comment>
<evidence type="ECO:0000256" key="3">
    <source>
        <dbReference type="ARBA" id="ARBA00023159"/>
    </source>
</evidence>
<keyword evidence="3" id="KW-0010">Activator</keyword>
<dbReference type="SMART" id="SM00342">
    <property type="entry name" value="HTH_ARAC"/>
    <property type="match status" value="1"/>
</dbReference>
<dbReference type="PRINTS" id="PR00032">
    <property type="entry name" value="HTHARAC"/>
</dbReference>
<protein>
    <recommendedName>
        <fullName evidence="5">Arabinose operon regulatory protein</fullName>
    </recommendedName>
</protein>
<dbReference type="SUPFAM" id="SSF46689">
    <property type="entry name" value="Homeodomain-like"/>
    <property type="match status" value="2"/>
</dbReference>
<dbReference type="PROSITE" id="PS01124">
    <property type="entry name" value="HTH_ARAC_FAMILY_2"/>
    <property type="match status" value="1"/>
</dbReference>
<evidence type="ECO:0000313" key="7">
    <source>
        <dbReference type="EMBL" id="TPG58414.1"/>
    </source>
</evidence>
<dbReference type="PANTHER" id="PTHR46796">
    <property type="entry name" value="HTH-TYPE TRANSCRIPTIONAL ACTIVATOR RHAS-RELATED"/>
    <property type="match status" value="1"/>
</dbReference>
<dbReference type="InterPro" id="IPR037923">
    <property type="entry name" value="HTH-like"/>
</dbReference>
<dbReference type="GO" id="GO:0043565">
    <property type="term" value="F:sequence-specific DNA binding"/>
    <property type="evidence" value="ECO:0007669"/>
    <property type="project" value="InterPro"/>
</dbReference>
<keyword evidence="8" id="KW-1185">Reference proteome</keyword>
<sequence length="254" mass="28256">MVLGEAHFTDFSFEPHFHLDYHIGLIAEGAQRQRFAGQNGVLAAGRISIMPPGEVHTGTPENSNAYSLRTFRVAPALLDSLAEEFSGHRQTLALRPEIIESPHLSQHLTALHQQMTLNTGAAGHSFDEQYLATLEPLFVALNVAKQAEEISGLSTAHWGRIEEYCYAHLAEKISLSEMAGLCGLNRFQFLRHFSQRTGMTPYAWLKRLRLEVACGWLNKPGRSIAEVATSVGFYDQSHFNRAFRQAFGVAPSAY</sequence>
<accession>A0A502G9G6</accession>
<dbReference type="OrthoDB" id="9809338at2"/>
<dbReference type="InterPro" id="IPR003313">
    <property type="entry name" value="AraC-bd"/>
</dbReference>
<gene>
    <name evidence="7" type="ORF">EAH77_18975</name>
</gene>
<evidence type="ECO:0000259" key="6">
    <source>
        <dbReference type="PROSITE" id="PS01124"/>
    </source>
</evidence>
<feature type="domain" description="HTH araC/xylS-type" evidence="6">
    <location>
        <begin position="159"/>
        <end position="254"/>
    </location>
</feature>
<dbReference type="PANTHER" id="PTHR46796:SF11">
    <property type="entry name" value="TRANSCRIPTIONAL REGULATOR-RELATED"/>
    <property type="match status" value="1"/>
</dbReference>
<keyword evidence="4" id="KW-0804">Transcription</keyword>
<dbReference type="GO" id="GO:0003700">
    <property type="term" value="F:DNA-binding transcription factor activity"/>
    <property type="evidence" value="ECO:0007669"/>
    <property type="project" value="InterPro"/>
</dbReference>
<dbReference type="InterPro" id="IPR018060">
    <property type="entry name" value="HTH_AraC"/>
</dbReference>